<evidence type="ECO:0000256" key="6">
    <source>
        <dbReference type="ARBA" id="ARBA00023242"/>
    </source>
</evidence>
<keyword evidence="3" id="KW-0677">Repeat</keyword>
<feature type="compositionally biased region" description="Basic residues" evidence="7">
    <location>
        <begin position="34"/>
        <end position="43"/>
    </location>
</feature>
<dbReference type="GO" id="GO:0005634">
    <property type="term" value="C:nucleus"/>
    <property type="evidence" value="ECO:0007669"/>
    <property type="project" value="UniProtKB-SubCell"/>
</dbReference>
<keyword evidence="5" id="KW-0862">Zinc</keyword>
<evidence type="ECO:0000256" key="4">
    <source>
        <dbReference type="ARBA" id="ARBA00022771"/>
    </source>
</evidence>
<name>A0A8H4KEQ3_9HYPO</name>
<dbReference type="InterPro" id="IPR051059">
    <property type="entry name" value="VerF-like"/>
</dbReference>
<evidence type="ECO:0000256" key="1">
    <source>
        <dbReference type="ARBA" id="ARBA00004123"/>
    </source>
</evidence>
<feature type="compositionally biased region" description="Basic and acidic residues" evidence="7">
    <location>
        <begin position="69"/>
        <end position="88"/>
    </location>
</feature>
<dbReference type="GO" id="GO:0000978">
    <property type="term" value="F:RNA polymerase II cis-regulatory region sequence-specific DNA binding"/>
    <property type="evidence" value="ECO:0007669"/>
    <property type="project" value="InterPro"/>
</dbReference>
<evidence type="ECO:0000313" key="10">
    <source>
        <dbReference type="Proteomes" id="UP000554235"/>
    </source>
</evidence>
<evidence type="ECO:0000256" key="5">
    <source>
        <dbReference type="ARBA" id="ARBA00022833"/>
    </source>
</evidence>
<reference evidence="9 10" key="1">
    <citation type="submission" date="2020-01" db="EMBL/GenBank/DDBJ databases">
        <title>Identification and distribution of gene clusters putatively required for synthesis of sphingolipid metabolism inhibitors in phylogenetically diverse species of the filamentous fungus Fusarium.</title>
        <authorList>
            <person name="Kim H.-S."/>
            <person name="Busman M."/>
            <person name="Brown D.W."/>
            <person name="Divon H."/>
            <person name="Uhlig S."/>
            <person name="Proctor R.H."/>
        </authorList>
    </citation>
    <scope>NUCLEOTIDE SEQUENCE [LARGE SCALE GENOMIC DNA]</scope>
    <source>
        <strain evidence="9 10">NRRL 20459</strain>
    </source>
</reference>
<keyword evidence="2" id="KW-0479">Metal-binding</keyword>
<dbReference type="Pfam" id="PF04082">
    <property type="entry name" value="Fungal_trans"/>
    <property type="match status" value="1"/>
</dbReference>
<dbReference type="PANTHER" id="PTHR40626">
    <property type="entry name" value="MIP31509P"/>
    <property type="match status" value="1"/>
</dbReference>
<comment type="caution">
    <text evidence="9">The sequence shown here is derived from an EMBL/GenBank/DDBJ whole genome shotgun (WGS) entry which is preliminary data.</text>
</comment>
<proteinExistence type="predicted"/>
<feature type="compositionally biased region" description="Low complexity" evidence="7">
    <location>
        <begin position="57"/>
        <end position="68"/>
    </location>
</feature>
<accession>A0A8H4KEQ3</accession>
<evidence type="ECO:0000256" key="3">
    <source>
        <dbReference type="ARBA" id="ARBA00022737"/>
    </source>
</evidence>
<gene>
    <name evidence="9" type="ORF">FALBO_16889</name>
</gene>
<dbReference type="CDD" id="cd12148">
    <property type="entry name" value="fungal_TF_MHR"/>
    <property type="match status" value="1"/>
</dbReference>
<sequence length="595" mass="65351">MQENPLTEKASSRKDVIVRHTRNFHPGVANRTGSGHRGRRRTNSHPGATGPATRGNASTRASPATTTARGDKDHHSEGVNDAAEEHQESPASNGMDGSQSSQENSLDNFLPSHAELFPVCLPESPLSFSAFMEPELVNSNLSDMIDLDILLSNAQEFLGDMPNNNVPELPPSILEPPRPSLDQTNNNTTDHNSVADDNNCASAWANLTKYPVHILASLRFPSKYAVRRFVKAFFKHIAAHIPIVHEPTFDIATAPSPLLLAIMACGAVYPGEYSTAISMHAVSVQLIFEHERTFASKKFDIETLAWMLQTYLLLSYFEIHCGMEGKAAHAFPHSIKLAQEAIGELKRHQITTYRDWVRQESINRCIASTILIGASIGSKEREEWLASPVVDARFALPSSTAEWLKDEAGLEVPTQALYSDDALNSIFAGQEPALPISEFGLVTIVFAILYQACSFEILTSSHHMELYTNFAPHGGSRLWPISGSERALRQVHDELGLLPSYGSIPLTAMKKLLQSPSALDNSEQISTLSDEAASPELYKALLRAADQLRFDCRLGLNYLKKMAPIRFGPECAIGAYEGGMAFPLLFLLTQALFCD</sequence>
<evidence type="ECO:0000259" key="8">
    <source>
        <dbReference type="Pfam" id="PF04082"/>
    </source>
</evidence>
<dbReference type="GO" id="GO:0000981">
    <property type="term" value="F:DNA-binding transcription factor activity, RNA polymerase II-specific"/>
    <property type="evidence" value="ECO:0007669"/>
    <property type="project" value="InterPro"/>
</dbReference>
<dbReference type="OrthoDB" id="10018191at2759"/>
<dbReference type="EMBL" id="JAADYS010003366">
    <property type="protein sequence ID" value="KAF4447898.1"/>
    <property type="molecule type" value="Genomic_DNA"/>
</dbReference>
<dbReference type="GO" id="GO:0006351">
    <property type="term" value="P:DNA-templated transcription"/>
    <property type="evidence" value="ECO:0007669"/>
    <property type="project" value="InterPro"/>
</dbReference>
<dbReference type="AlphaFoldDB" id="A0A8H4KEQ3"/>
<dbReference type="PANTHER" id="PTHR40626:SF11">
    <property type="entry name" value="ZINC FINGER PROTEIN YPR022C"/>
    <property type="match status" value="1"/>
</dbReference>
<evidence type="ECO:0000313" key="9">
    <source>
        <dbReference type="EMBL" id="KAF4447898.1"/>
    </source>
</evidence>
<feature type="region of interest" description="Disordered" evidence="7">
    <location>
        <begin position="1"/>
        <end position="106"/>
    </location>
</feature>
<dbReference type="Proteomes" id="UP000554235">
    <property type="component" value="Unassembled WGS sequence"/>
</dbReference>
<feature type="compositionally biased region" description="Polar residues" evidence="7">
    <location>
        <begin position="89"/>
        <end position="106"/>
    </location>
</feature>
<keyword evidence="10" id="KW-1185">Reference proteome</keyword>
<keyword evidence="6" id="KW-0539">Nucleus</keyword>
<dbReference type="GO" id="GO:0008270">
    <property type="term" value="F:zinc ion binding"/>
    <property type="evidence" value="ECO:0007669"/>
    <property type="project" value="UniProtKB-KW"/>
</dbReference>
<evidence type="ECO:0000256" key="2">
    <source>
        <dbReference type="ARBA" id="ARBA00022723"/>
    </source>
</evidence>
<organism evidence="9 10">
    <name type="scientific">Fusarium albosuccineum</name>
    <dbReference type="NCBI Taxonomy" id="1237068"/>
    <lineage>
        <taxon>Eukaryota</taxon>
        <taxon>Fungi</taxon>
        <taxon>Dikarya</taxon>
        <taxon>Ascomycota</taxon>
        <taxon>Pezizomycotina</taxon>
        <taxon>Sordariomycetes</taxon>
        <taxon>Hypocreomycetidae</taxon>
        <taxon>Hypocreales</taxon>
        <taxon>Nectriaceae</taxon>
        <taxon>Fusarium</taxon>
        <taxon>Fusarium decemcellulare species complex</taxon>
    </lineage>
</organism>
<protein>
    <submittedName>
        <fullName evidence="9">Vanillin dehydrogenase</fullName>
    </submittedName>
</protein>
<feature type="domain" description="Xylanolytic transcriptional activator regulatory" evidence="8">
    <location>
        <begin position="231"/>
        <end position="341"/>
    </location>
</feature>
<evidence type="ECO:0000256" key="7">
    <source>
        <dbReference type="SAM" id="MobiDB-lite"/>
    </source>
</evidence>
<dbReference type="InterPro" id="IPR007219">
    <property type="entry name" value="XnlR_reg_dom"/>
</dbReference>
<dbReference type="GO" id="GO:0000785">
    <property type="term" value="C:chromatin"/>
    <property type="evidence" value="ECO:0007669"/>
    <property type="project" value="TreeGrafter"/>
</dbReference>
<keyword evidence="4" id="KW-0863">Zinc-finger</keyword>
<comment type="subcellular location">
    <subcellularLocation>
        <location evidence="1">Nucleus</location>
    </subcellularLocation>
</comment>